<comment type="cofactor">
    <cofactor evidence="1">
        <name>pantetheine 4'-phosphate</name>
        <dbReference type="ChEBI" id="CHEBI:47942"/>
    </cofactor>
</comment>
<dbReference type="InterPro" id="IPR020806">
    <property type="entry name" value="PKS_PP-bd"/>
</dbReference>
<dbReference type="Gene3D" id="3.40.50.980">
    <property type="match status" value="2"/>
</dbReference>
<dbReference type="Pfam" id="PF00550">
    <property type="entry name" value="PP-binding"/>
    <property type="match status" value="1"/>
</dbReference>
<comment type="similarity">
    <text evidence="2">Belongs to the ATP-dependent AMP-binding enzyme family.</text>
</comment>
<dbReference type="Gene3D" id="3.30.300.30">
    <property type="match status" value="1"/>
</dbReference>
<evidence type="ECO:0000259" key="5">
    <source>
        <dbReference type="PROSITE" id="PS50075"/>
    </source>
</evidence>
<dbReference type="FunFam" id="2.30.38.10:FF:000001">
    <property type="entry name" value="Non-ribosomal peptide synthetase PvdI"/>
    <property type="match status" value="1"/>
</dbReference>
<sequence length="533" mass="59436">VPIDPNYPEERIQYILKDSKIKILLTQQSLTDRFSGSSAETIALDDPAHPVYRESKDNLSVSIDPEQLVYLIYTSGTTGQPKAVMVRHGSLLNHALAMREEYDLQPDDRMLQYISISFDASAEEIYPTLISGAALVLPQNAAEMTGNDLLDIIRTHSVSALHLPVPMWHYFVDFLHEQGEPLPDSVRLILVGGEAPSVQKFKLAAQKAHRPVTFMNLYGPTETTITALAFKMPLKEDVHFPHNQIPIGKPLTNVRTYILDSQLQPVPSGVVGEIYIGGIGVARGYLNRPELTAERFMPDPFSDQPGARLYRTGDLGRFTEDGNILFAGRSDFQVKIRGLRIELGEIEAALEKHPQVKEAIVLAKQYEGTPRLVAYLIPQKEANLTIAELRGFLGQHLPDYMIPAYFVALESFPLTATGKIDRKRLPEPHFTREELADQYEAPRNEKERILADIWQELLKMPKVGVKDNFFELGGDSILSIQVIARANQKGLKITPKQLFEYPTIEGLAAVAEEGVAIQAEQGVVSGEFPLIPI</sequence>
<dbReference type="PROSITE" id="PS50075">
    <property type="entry name" value="CARRIER"/>
    <property type="match status" value="1"/>
</dbReference>
<dbReference type="InterPro" id="IPR045851">
    <property type="entry name" value="AMP-bd_C_sf"/>
</dbReference>
<dbReference type="InterPro" id="IPR010071">
    <property type="entry name" value="AA_adenyl_dom"/>
</dbReference>
<dbReference type="Proteomes" id="UP000886124">
    <property type="component" value="Unassembled WGS sequence"/>
</dbReference>
<dbReference type="Gene3D" id="1.10.1200.10">
    <property type="entry name" value="ACP-like"/>
    <property type="match status" value="1"/>
</dbReference>
<dbReference type="InterPro" id="IPR000873">
    <property type="entry name" value="AMP-dep_synth/lig_dom"/>
</dbReference>
<evidence type="ECO:0000313" key="6">
    <source>
        <dbReference type="EMBL" id="HHJ53163.1"/>
    </source>
</evidence>
<evidence type="ECO:0000256" key="1">
    <source>
        <dbReference type="ARBA" id="ARBA00001957"/>
    </source>
</evidence>
<dbReference type="CDD" id="cd05930">
    <property type="entry name" value="A_NRPS"/>
    <property type="match status" value="1"/>
</dbReference>
<organism evidence="6">
    <name type="scientific">Caldithrix abyssi</name>
    <dbReference type="NCBI Taxonomy" id="187145"/>
    <lineage>
        <taxon>Bacteria</taxon>
        <taxon>Pseudomonadati</taxon>
        <taxon>Calditrichota</taxon>
        <taxon>Calditrichia</taxon>
        <taxon>Calditrichales</taxon>
        <taxon>Calditrichaceae</taxon>
        <taxon>Caldithrix</taxon>
    </lineage>
</organism>
<dbReference type="SUPFAM" id="SSF56801">
    <property type="entry name" value="Acetyl-CoA synthetase-like"/>
    <property type="match status" value="1"/>
</dbReference>
<dbReference type="PROSITE" id="PS00012">
    <property type="entry name" value="PHOSPHOPANTETHEINE"/>
    <property type="match status" value="1"/>
</dbReference>
<dbReference type="InterPro" id="IPR006162">
    <property type="entry name" value="Ppantetheine_attach_site"/>
</dbReference>
<dbReference type="EMBL" id="DROD01000527">
    <property type="protein sequence ID" value="HHJ53163.1"/>
    <property type="molecule type" value="Genomic_DNA"/>
</dbReference>
<keyword evidence="4" id="KW-0597">Phosphoprotein</keyword>
<protein>
    <submittedName>
        <fullName evidence="6">Amino acid adenylation domain-containing protein</fullName>
    </submittedName>
</protein>
<feature type="non-terminal residue" evidence="6">
    <location>
        <position position="533"/>
    </location>
</feature>
<proteinExistence type="inferred from homology"/>
<dbReference type="GO" id="GO:0043041">
    <property type="term" value="P:amino acid activation for nonribosomal peptide biosynthetic process"/>
    <property type="evidence" value="ECO:0007669"/>
    <property type="project" value="TreeGrafter"/>
</dbReference>
<dbReference type="SMART" id="SM00823">
    <property type="entry name" value="PKS_PP"/>
    <property type="match status" value="1"/>
</dbReference>
<dbReference type="AlphaFoldDB" id="A0A7V5PQ44"/>
<reference evidence="6" key="1">
    <citation type="journal article" date="2020" name="mSystems">
        <title>Genome- and Community-Level Interaction Insights into Carbon Utilization and Element Cycling Functions of Hydrothermarchaeota in Hydrothermal Sediment.</title>
        <authorList>
            <person name="Zhou Z."/>
            <person name="Liu Y."/>
            <person name="Xu W."/>
            <person name="Pan J."/>
            <person name="Luo Z.H."/>
            <person name="Li M."/>
        </authorList>
    </citation>
    <scope>NUCLEOTIDE SEQUENCE [LARGE SCALE GENOMIC DNA]</scope>
    <source>
        <strain evidence="6">HyVt-527</strain>
    </source>
</reference>
<dbReference type="Pfam" id="PF13193">
    <property type="entry name" value="AMP-binding_C"/>
    <property type="match status" value="1"/>
</dbReference>
<dbReference type="InterPro" id="IPR025110">
    <property type="entry name" value="AMP-bd_C"/>
</dbReference>
<dbReference type="SUPFAM" id="SSF47336">
    <property type="entry name" value="ACP-like"/>
    <property type="match status" value="1"/>
</dbReference>
<dbReference type="InterPro" id="IPR036736">
    <property type="entry name" value="ACP-like_sf"/>
</dbReference>
<dbReference type="GO" id="GO:0044550">
    <property type="term" value="P:secondary metabolite biosynthetic process"/>
    <property type="evidence" value="ECO:0007669"/>
    <property type="project" value="TreeGrafter"/>
</dbReference>
<dbReference type="FunFam" id="1.10.1200.10:FF:000005">
    <property type="entry name" value="Nonribosomal peptide synthetase 1"/>
    <property type="match status" value="1"/>
</dbReference>
<feature type="non-terminal residue" evidence="6">
    <location>
        <position position="1"/>
    </location>
</feature>
<dbReference type="InterPro" id="IPR020845">
    <property type="entry name" value="AMP-binding_CS"/>
</dbReference>
<dbReference type="FunFam" id="3.30.300.30:FF:000010">
    <property type="entry name" value="Enterobactin synthetase component F"/>
    <property type="match status" value="1"/>
</dbReference>
<dbReference type="NCBIfam" id="TIGR01733">
    <property type="entry name" value="AA-adenyl-dom"/>
    <property type="match status" value="1"/>
</dbReference>
<name>A0A7V5PQ44_CALAY</name>
<feature type="domain" description="Carrier" evidence="5">
    <location>
        <begin position="441"/>
        <end position="515"/>
    </location>
</feature>
<dbReference type="PANTHER" id="PTHR45527">
    <property type="entry name" value="NONRIBOSOMAL PEPTIDE SYNTHETASE"/>
    <property type="match status" value="1"/>
</dbReference>
<comment type="caution">
    <text evidence="6">The sequence shown here is derived from an EMBL/GenBank/DDBJ whole genome shotgun (WGS) entry which is preliminary data.</text>
</comment>
<evidence type="ECO:0000256" key="3">
    <source>
        <dbReference type="ARBA" id="ARBA00022450"/>
    </source>
</evidence>
<dbReference type="GO" id="GO:0031177">
    <property type="term" value="F:phosphopantetheine binding"/>
    <property type="evidence" value="ECO:0007669"/>
    <property type="project" value="InterPro"/>
</dbReference>
<accession>A0A7V5PQ44</accession>
<dbReference type="PANTHER" id="PTHR45527:SF1">
    <property type="entry name" value="FATTY ACID SYNTHASE"/>
    <property type="match status" value="1"/>
</dbReference>
<evidence type="ECO:0000256" key="2">
    <source>
        <dbReference type="ARBA" id="ARBA00006432"/>
    </source>
</evidence>
<dbReference type="InterPro" id="IPR009081">
    <property type="entry name" value="PP-bd_ACP"/>
</dbReference>
<dbReference type="Pfam" id="PF00501">
    <property type="entry name" value="AMP-binding"/>
    <property type="match status" value="1"/>
</dbReference>
<dbReference type="GO" id="GO:0005737">
    <property type="term" value="C:cytoplasm"/>
    <property type="evidence" value="ECO:0007669"/>
    <property type="project" value="TreeGrafter"/>
</dbReference>
<dbReference type="PROSITE" id="PS00455">
    <property type="entry name" value="AMP_BINDING"/>
    <property type="match status" value="1"/>
</dbReference>
<dbReference type="Gene3D" id="2.30.38.10">
    <property type="entry name" value="Luciferase, Domain 3"/>
    <property type="match status" value="1"/>
</dbReference>
<gene>
    <name evidence="6" type="ORF">ENJ89_08210</name>
</gene>
<keyword evidence="3" id="KW-0596">Phosphopantetheine</keyword>
<evidence type="ECO:0000256" key="4">
    <source>
        <dbReference type="ARBA" id="ARBA00022553"/>
    </source>
</evidence>